<dbReference type="Pfam" id="PF10307">
    <property type="entry name" value="HAD_SAK_1"/>
    <property type="match status" value="1"/>
</dbReference>
<feature type="compositionally biased region" description="Gly residues" evidence="1">
    <location>
        <begin position="522"/>
        <end position="537"/>
    </location>
</feature>
<dbReference type="GO" id="GO:0000494">
    <property type="term" value="P:box C/D sno(s)RNA 3'-end processing"/>
    <property type="evidence" value="ECO:0007669"/>
    <property type="project" value="TreeGrafter"/>
</dbReference>
<dbReference type="PANTHER" id="PTHR10335:SF23">
    <property type="entry name" value="OB FOLD-CONTAINING PROTEIN, NUCLEIC ACID BINDING"/>
    <property type="match status" value="1"/>
</dbReference>
<protein>
    <recommendedName>
        <fullName evidence="2">Swiss Army Knife RNA repair protein HAD domain-containing protein</fullName>
    </recommendedName>
</protein>
<name>A0AAD4KJV6_9EURO</name>
<proteinExistence type="predicted"/>
<dbReference type="PANTHER" id="PTHR10335">
    <property type="entry name" value="RRNA 2-O-METHYLTRANSFERASE FIBRILLARIN"/>
    <property type="match status" value="1"/>
</dbReference>
<evidence type="ECO:0000256" key="1">
    <source>
        <dbReference type="SAM" id="MobiDB-lite"/>
    </source>
</evidence>
<dbReference type="InterPro" id="IPR018812">
    <property type="entry name" value="SAK_HAD"/>
</dbReference>
<dbReference type="AlphaFoldDB" id="A0AAD4KJV6"/>
<feature type="compositionally biased region" description="Gly residues" evidence="1">
    <location>
        <begin position="544"/>
        <end position="556"/>
    </location>
</feature>
<evidence type="ECO:0000313" key="4">
    <source>
        <dbReference type="Proteomes" id="UP001201262"/>
    </source>
</evidence>
<feature type="compositionally biased region" description="Low complexity" evidence="1">
    <location>
        <begin position="500"/>
        <end position="510"/>
    </location>
</feature>
<dbReference type="Proteomes" id="UP001201262">
    <property type="component" value="Unassembled WGS sequence"/>
</dbReference>
<keyword evidence="4" id="KW-1185">Reference proteome</keyword>
<comment type="caution">
    <text evidence="3">The sequence shown here is derived from an EMBL/GenBank/DDBJ whole genome shotgun (WGS) entry which is preliminary data.</text>
</comment>
<accession>A0AAD4KJV6</accession>
<dbReference type="GO" id="GO:0008649">
    <property type="term" value="F:rRNA methyltransferase activity"/>
    <property type="evidence" value="ECO:0007669"/>
    <property type="project" value="TreeGrafter"/>
</dbReference>
<feature type="domain" description="Swiss Army Knife RNA repair protein HAD" evidence="2">
    <location>
        <begin position="76"/>
        <end position="280"/>
    </location>
</feature>
<feature type="region of interest" description="Disordered" evidence="1">
    <location>
        <begin position="450"/>
        <end position="588"/>
    </location>
</feature>
<gene>
    <name evidence="3" type="ORF">BGW36DRAFT_301357</name>
</gene>
<evidence type="ECO:0000259" key="2">
    <source>
        <dbReference type="Pfam" id="PF10307"/>
    </source>
</evidence>
<reference evidence="3" key="1">
    <citation type="submission" date="2021-12" db="EMBL/GenBank/DDBJ databases">
        <title>Convergent genome expansion in fungi linked to evolution of root-endophyte symbiosis.</title>
        <authorList>
            <consortium name="DOE Joint Genome Institute"/>
            <person name="Ke Y.-H."/>
            <person name="Bonito G."/>
            <person name="Liao H.-L."/>
            <person name="Looney B."/>
            <person name="Rojas-Flechas A."/>
            <person name="Nash J."/>
            <person name="Hameed K."/>
            <person name="Schadt C."/>
            <person name="Martin F."/>
            <person name="Crous P.W."/>
            <person name="Miettinen O."/>
            <person name="Magnuson J.K."/>
            <person name="Labbe J."/>
            <person name="Jacobson D."/>
            <person name="Doktycz M.J."/>
            <person name="Veneault-Fourrey C."/>
            <person name="Kuo A."/>
            <person name="Mondo S."/>
            <person name="Calhoun S."/>
            <person name="Riley R."/>
            <person name="Ohm R."/>
            <person name="LaButti K."/>
            <person name="Andreopoulos B."/>
            <person name="Pangilinan J."/>
            <person name="Nolan M."/>
            <person name="Tritt A."/>
            <person name="Clum A."/>
            <person name="Lipzen A."/>
            <person name="Daum C."/>
            <person name="Barry K."/>
            <person name="Grigoriev I.V."/>
            <person name="Vilgalys R."/>
        </authorList>
    </citation>
    <scope>NUCLEOTIDE SEQUENCE</scope>
    <source>
        <strain evidence="3">PMI_201</strain>
    </source>
</reference>
<dbReference type="GO" id="GO:0003723">
    <property type="term" value="F:RNA binding"/>
    <property type="evidence" value="ECO:0007669"/>
    <property type="project" value="TreeGrafter"/>
</dbReference>
<dbReference type="GO" id="GO:0031428">
    <property type="term" value="C:box C/D methylation guide snoRNP complex"/>
    <property type="evidence" value="ECO:0007669"/>
    <property type="project" value="TreeGrafter"/>
</dbReference>
<dbReference type="EMBL" id="JAJTJA010000009">
    <property type="protein sequence ID" value="KAH8693946.1"/>
    <property type="molecule type" value="Genomic_DNA"/>
</dbReference>
<dbReference type="GeneID" id="70241968"/>
<sequence length="588" mass="65173">MLRSAKSVVGALRSHRPSPQMALPHLNGSAFSDSRRHASHTITSLKRWSIAGKEIPAASQIKTIHVYDFDNTLFCSPLPNPQLWNGSTIGFLQTYESFAGGGWWHDQNILCATGEGADVEETRAWQGWWNESVVQLVELSMKQKDALTVLLTGRGEANFADIVKRIIASRKLEFDLVCLKPEVGPNGQQFSTTMSFKQSFLESLIVTYNQADEIRVYEDRIKHVKEFRDYFEKVNRIYFQAPNSRKPIVAEVIHIAEGTRYLDPVTEVAEVQNLINAHNSRYHDSLRNLTKSSYGRLHIKRTVFYTGYLIGNVDSSRLVSEVLQPVLPSGLVDSGEFKYLANSILITPRPASRTILDRVGGIGKKISWQITGIGHWDHKLWAARVQPVPANETIYTENQVPMIVLGLCKGARPVDSARIQNWQPVAADKALVVETTVGERVNLRVEEKDLNEGEWESQFANKNNKRRRPHGRMDDDNTNSARDFRGANTFQALSEHGSHGRSQQQGGRNQNESHHRSRGRGGRSSGSGRGRGNPSRGGGRRGRGGNAGGSGNGPGGYRSLDDQQMGGDGAYDSHNGQGNPGGGIPLNY</sequence>
<dbReference type="GO" id="GO:1990259">
    <property type="term" value="F:histone H2AQ104 methyltransferase activity"/>
    <property type="evidence" value="ECO:0007669"/>
    <property type="project" value="TreeGrafter"/>
</dbReference>
<dbReference type="GO" id="GO:0032040">
    <property type="term" value="C:small-subunit processome"/>
    <property type="evidence" value="ECO:0007669"/>
    <property type="project" value="TreeGrafter"/>
</dbReference>
<feature type="compositionally biased region" description="Gly residues" evidence="1">
    <location>
        <begin position="578"/>
        <end position="588"/>
    </location>
</feature>
<dbReference type="RefSeq" id="XP_046069616.1">
    <property type="nucleotide sequence ID" value="XM_046211681.1"/>
</dbReference>
<evidence type="ECO:0000313" key="3">
    <source>
        <dbReference type="EMBL" id="KAH8693946.1"/>
    </source>
</evidence>
<organism evidence="3 4">
    <name type="scientific">Talaromyces proteolyticus</name>
    <dbReference type="NCBI Taxonomy" id="1131652"/>
    <lineage>
        <taxon>Eukaryota</taxon>
        <taxon>Fungi</taxon>
        <taxon>Dikarya</taxon>
        <taxon>Ascomycota</taxon>
        <taxon>Pezizomycotina</taxon>
        <taxon>Eurotiomycetes</taxon>
        <taxon>Eurotiomycetidae</taxon>
        <taxon>Eurotiales</taxon>
        <taxon>Trichocomaceae</taxon>
        <taxon>Talaromyces</taxon>
        <taxon>Talaromyces sect. Bacilispori</taxon>
    </lineage>
</organism>